<dbReference type="RefSeq" id="WP_023172662.1">
    <property type="nucleotide sequence ID" value="NC_022600.1"/>
</dbReference>
<evidence type="ECO:0000256" key="7">
    <source>
        <dbReference type="ARBA" id="ARBA00023136"/>
    </source>
</evidence>
<keyword evidence="6 8" id="KW-1133">Transmembrane helix</keyword>
<dbReference type="InterPro" id="IPR051449">
    <property type="entry name" value="ABC-2_transporter_component"/>
</dbReference>
<dbReference type="PANTHER" id="PTHR30294">
    <property type="entry name" value="MEMBRANE COMPONENT OF ABC TRANSPORTER YHHJ-RELATED"/>
    <property type="match status" value="1"/>
</dbReference>
<dbReference type="Proteomes" id="UP000017396">
    <property type="component" value="Chromosome"/>
</dbReference>
<keyword evidence="11" id="KW-1185">Reference proteome</keyword>
<dbReference type="KEGG" id="glj:GKIL_1323"/>
<dbReference type="STRING" id="1183438.GKIL_1323"/>
<evidence type="ECO:0000256" key="3">
    <source>
        <dbReference type="ARBA" id="ARBA00022448"/>
    </source>
</evidence>
<dbReference type="AlphaFoldDB" id="U5QIW3"/>
<feature type="transmembrane region" description="Helical" evidence="8">
    <location>
        <begin position="224"/>
        <end position="247"/>
    </location>
</feature>
<gene>
    <name evidence="10" type="ORF">GKIL_1323</name>
</gene>
<keyword evidence="7 8" id="KW-0472">Membrane</keyword>
<dbReference type="Pfam" id="PF12698">
    <property type="entry name" value="ABC2_membrane_3"/>
    <property type="match status" value="1"/>
</dbReference>
<organism evidence="10 11">
    <name type="scientific">Gloeobacter kilaueensis (strain ATCC BAA-2537 / CCAP 1431/1 / ULC 316 / JS1)</name>
    <dbReference type="NCBI Taxonomy" id="1183438"/>
    <lineage>
        <taxon>Bacteria</taxon>
        <taxon>Bacillati</taxon>
        <taxon>Cyanobacteriota</taxon>
        <taxon>Cyanophyceae</taxon>
        <taxon>Gloeobacterales</taxon>
        <taxon>Gloeobacteraceae</taxon>
        <taxon>Gloeobacter</taxon>
    </lineage>
</organism>
<feature type="transmembrane region" description="Helical" evidence="8">
    <location>
        <begin position="180"/>
        <end position="203"/>
    </location>
</feature>
<evidence type="ECO:0000313" key="11">
    <source>
        <dbReference type="Proteomes" id="UP000017396"/>
    </source>
</evidence>
<evidence type="ECO:0000256" key="5">
    <source>
        <dbReference type="ARBA" id="ARBA00022692"/>
    </source>
</evidence>
<evidence type="ECO:0000313" key="10">
    <source>
        <dbReference type="EMBL" id="AGY57569.1"/>
    </source>
</evidence>
<comment type="subcellular location">
    <subcellularLocation>
        <location evidence="1 8">Cell membrane</location>
        <topology evidence="1 8">Multi-pass membrane protein</topology>
    </subcellularLocation>
</comment>
<feature type="transmembrane region" description="Helical" evidence="8">
    <location>
        <begin position="290"/>
        <end position="309"/>
    </location>
</feature>
<protein>
    <recommendedName>
        <fullName evidence="8">Transport permease protein</fullName>
    </recommendedName>
</protein>
<accession>U5QIW3</accession>
<comment type="similarity">
    <text evidence="2 8">Belongs to the ABC-2 integral membrane protein family.</text>
</comment>
<dbReference type="PRINTS" id="PR00164">
    <property type="entry name" value="ABC2TRNSPORT"/>
</dbReference>
<dbReference type="PROSITE" id="PS51012">
    <property type="entry name" value="ABC_TM2"/>
    <property type="match status" value="1"/>
</dbReference>
<dbReference type="GO" id="GO:0140359">
    <property type="term" value="F:ABC-type transporter activity"/>
    <property type="evidence" value="ECO:0007669"/>
    <property type="project" value="InterPro"/>
</dbReference>
<dbReference type="InterPro" id="IPR000412">
    <property type="entry name" value="ABC_2_transport"/>
</dbReference>
<dbReference type="EMBL" id="CP003587">
    <property type="protein sequence ID" value="AGY57569.1"/>
    <property type="molecule type" value="Genomic_DNA"/>
</dbReference>
<dbReference type="InterPro" id="IPR013525">
    <property type="entry name" value="ABC2_TM"/>
</dbReference>
<dbReference type="eggNOG" id="COG0842">
    <property type="taxonomic scope" value="Bacteria"/>
</dbReference>
<sequence>MVKFLENLLDSRLWALIRKETIQILKNRQLLFLLLFPPTIQLLVFGFALSPDVKHLKLALADYSNTEQSRELVAAFTNNNIFEVEAVSARNRDLVDALRVGKVTAALIIPPEFRRDLERGKSAQIQMFIDAADANTAGIAFGYANQIVREYGQTLVSAATSPVDAQVTILYNPGLKSSWFFVPGVLGLALTLTSVLVSSATLVREKDVGTLEQLLMTPAEAWEILLAKLAPLFVLLIGEALLALGLARLVFGLPFLGNFALFMVFTSLYICVGLGIGLMLATLTRSQTQVVLTSFFINLPLIQLSGAIAPVETMPRLFQYISLANPLRHYIAIVRGMLLKGVGFEELWLNVLVLGSIAVILMAVSSARFRSQLS</sequence>
<evidence type="ECO:0000256" key="8">
    <source>
        <dbReference type="RuleBase" id="RU361157"/>
    </source>
</evidence>
<evidence type="ECO:0000256" key="1">
    <source>
        <dbReference type="ARBA" id="ARBA00004651"/>
    </source>
</evidence>
<name>U5QIW3_GLOK1</name>
<evidence type="ECO:0000256" key="2">
    <source>
        <dbReference type="ARBA" id="ARBA00007783"/>
    </source>
</evidence>
<keyword evidence="3 8" id="KW-0813">Transport</keyword>
<keyword evidence="4 8" id="KW-1003">Cell membrane</keyword>
<feature type="transmembrane region" description="Helical" evidence="8">
    <location>
        <begin position="259"/>
        <end position="283"/>
    </location>
</feature>
<feature type="domain" description="ABC transmembrane type-2" evidence="9">
    <location>
        <begin position="137"/>
        <end position="372"/>
    </location>
</feature>
<dbReference type="InterPro" id="IPR047817">
    <property type="entry name" value="ABC2_TM_bact-type"/>
</dbReference>
<evidence type="ECO:0000256" key="6">
    <source>
        <dbReference type="ARBA" id="ARBA00022989"/>
    </source>
</evidence>
<keyword evidence="5 8" id="KW-0812">Transmembrane</keyword>
<feature type="transmembrane region" description="Helical" evidence="8">
    <location>
        <begin position="347"/>
        <end position="369"/>
    </location>
</feature>
<evidence type="ECO:0000256" key="4">
    <source>
        <dbReference type="ARBA" id="ARBA00022475"/>
    </source>
</evidence>
<proteinExistence type="inferred from homology"/>
<dbReference type="Gene3D" id="3.40.1710.10">
    <property type="entry name" value="abc type-2 transporter like domain"/>
    <property type="match status" value="1"/>
</dbReference>
<reference evidence="10 11" key="1">
    <citation type="journal article" date="2013" name="PLoS ONE">
        <title>Cultivation and Complete Genome Sequencing of Gloeobacter kilaueensis sp. nov., from a Lava Cave in Kilauea Caldera, Hawai'i.</title>
        <authorList>
            <person name="Saw J.H."/>
            <person name="Schatz M."/>
            <person name="Brown M.V."/>
            <person name="Kunkel D.D."/>
            <person name="Foster J.S."/>
            <person name="Shick H."/>
            <person name="Christensen S."/>
            <person name="Hou S."/>
            <person name="Wan X."/>
            <person name="Donachie S.P."/>
        </authorList>
    </citation>
    <scope>NUCLEOTIDE SEQUENCE [LARGE SCALE GENOMIC DNA]</scope>
    <source>
        <strain evidence="11">JS</strain>
    </source>
</reference>
<dbReference type="HOGENOM" id="CLU_039483_8_3_3"/>
<dbReference type="GO" id="GO:0043190">
    <property type="term" value="C:ATP-binding cassette (ABC) transporter complex"/>
    <property type="evidence" value="ECO:0007669"/>
    <property type="project" value="InterPro"/>
</dbReference>
<dbReference type="PANTHER" id="PTHR30294:SF29">
    <property type="entry name" value="MULTIDRUG ABC TRANSPORTER PERMEASE YBHS-RELATED"/>
    <property type="match status" value="1"/>
</dbReference>
<evidence type="ECO:0000259" key="9">
    <source>
        <dbReference type="PROSITE" id="PS51012"/>
    </source>
</evidence>
<feature type="transmembrane region" description="Helical" evidence="8">
    <location>
        <begin position="30"/>
        <end position="49"/>
    </location>
</feature>